<evidence type="ECO:0000256" key="3">
    <source>
        <dbReference type="ARBA" id="ARBA00023027"/>
    </source>
</evidence>
<comment type="similarity">
    <text evidence="1 4">Belongs to the D-isomer specific 2-hydroxyacid dehydrogenase family.</text>
</comment>
<evidence type="ECO:0000256" key="4">
    <source>
        <dbReference type="RuleBase" id="RU003719"/>
    </source>
</evidence>
<dbReference type="CDD" id="cd12169">
    <property type="entry name" value="PGDH_like_1"/>
    <property type="match status" value="1"/>
</dbReference>
<accession>A0A2T0WKQ4</accession>
<dbReference type="PANTHER" id="PTHR42789">
    <property type="entry name" value="D-ISOMER SPECIFIC 2-HYDROXYACID DEHYDROGENASE FAMILY PROTEIN (AFU_ORTHOLOGUE AFUA_6G10090)"/>
    <property type="match status" value="1"/>
</dbReference>
<dbReference type="Pfam" id="PF02826">
    <property type="entry name" value="2-Hacid_dh_C"/>
    <property type="match status" value="1"/>
</dbReference>
<evidence type="ECO:0000313" key="7">
    <source>
        <dbReference type="EMBL" id="PRY87289.1"/>
    </source>
</evidence>
<dbReference type="EMBL" id="PVTQ01000010">
    <property type="protein sequence ID" value="PRY87289.1"/>
    <property type="molecule type" value="Genomic_DNA"/>
</dbReference>
<protein>
    <submittedName>
        <fullName evidence="7">Lactate dehydrogenase-like 2-hydroxyacid dehydrogenase</fullName>
    </submittedName>
</protein>
<dbReference type="SUPFAM" id="SSF51735">
    <property type="entry name" value="NAD(P)-binding Rossmann-fold domains"/>
    <property type="match status" value="1"/>
</dbReference>
<dbReference type="Pfam" id="PF00389">
    <property type="entry name" value="2-Hacid_dh"/>
    <property type="match status" value="1"/>
</dbReference>
<dbReference type="PANTHER" id="PTHR42789:SF1">
    <property type="entry name" value="D-ISOMER SPECIFIC 2-HYDROXYACID DEHYDROGENASE FAMILY PROTEIN (AFU_ORTHOLOGUE AFUA_6G10090)"/>
    <property type="match status" value="1"/>
</dbReference>
<sequence>MLKIAVLDDYAGVALDCADWDSLGGDITVFTAPIPAADLLDTLQGFDVICLMRERTPFPADLINGLPDLRLIVTTGPRNLSIDVAAAHARGVTVCGTRSRKTTTSELTMTLMLALSRKLLAEARSLAEGGWQSAIGRDLAGLRLGLIGLGNIGGQMAKLGAAFGMSVTAWSPNLTEERAAEAGVGFAPSAAVLAASSDVLSVHMVLSERSRMLIGAEVFAALPEGAIFLNTSRAGLVDRDALWTGMRQGHPWAAGIDVFEDEPLPATDPWRAAAQEFGDRLLLTPHLGYTTQATWDLFYQDTVAAIAAFQAGSPIREL</sequence>
<dbReference type="AlphaFoldDB" id="A0A2T0WKQ4"/>
<evidence type="ECO:0000256" key="1">
    <source>
        <dbReference type="ARBA" id="ARBA00005854"/>
    </source>
</evidence>
<organism evidence="7 8">
    <name type="scientific">Donghicola tyrosinivorans</name>
    <dbReference type="NCBI Taxonomy" id="1652492"/>
    <lineage>
        <taxon>Bacteria</taxon>
        <taxon>Pseudomonadati</taxon>
        <taxon>Pseudomonadota</taxon>
        <taxon>Alphaproteobacteria</taxon>
        <taxon>Rhodobacterales</taxon>
        <taxon>Roseobacteraceae</taxon>
        <taxon>Donghicola</taxon>
    </lineage>
</organism>
<keyword evidence="3" id="KW-0520">NAD</keyword>
<gene>
    <name evidence="7" type="ORF">CLV74_11063</name>
</gene>
<dbReference type="Proteomes" id="UP000238392">
    <property type="component" value="Unassembled WGS sequence"/>
</dbReference>
<feature type="domain" description="D-isomer specific 2-hydroxyacid dehydrogenase NAD-binding" evidence="6">
    <location>
        <begin position="109"/>
        <end position="288"/>
    </location>
</feature>
<feature type="domain" description="D-isomer specific 2-hydroxyacid dehydrogenase catalytic" evidence="5">
    <location>
        <begin position="25"/>
        <end position="314"/>
    </location>
</feature>
<dbReference type="SUPFAM" id="SSF52283">
    <property type="entry name" value="Formate/glycerate dehydrogenase catalytic domain-like"/>
    <property type="match status" value="1"/>
</dbReference>
<dbReference type="GO" id="GO:0016616">
    <property type="term" value="F:oxidoreductase activity, acting on the CH-OH group of donors, NAD or NADP as acceptor"/>
    <property type="evidence" value="ECO:0007669"/>
    <property type="project" value="InterPro"/>
</dbReference>
<dbReference type="InterPro" id="IPR036291">
    <property type="entry name" value="NAD(P)-bd_dom_sf"/>
</dbReference>
<reference evidence="7 8" key="1">
    <citation type="submission" date="2018-03" db="EMBL/GenBank/DDBJ databases">
        <title>Genomic Encyclopedia of Archaeal and Bacterial Type Strains, Phase II (KMG-II): from individual species to whole genera.</title>
        <authorList>
            <person name="Goeker M."/>
        </authorList>
    </citation>
    <scope>NUCLEOTIDE SEQUENCE [LARGE SCALE GENOMIC DNA]</scope>
    <source>
        <strain evidence="7 8">DSM 100212</strain>
    </source>
</reference>
<comment type="caution">
    <text evidence="7">The sequence shown here is derived from an EMBL/GenBank/DDBJ whole genome shotgun (WGS) entry which is preliminary data.</text>
</comment>
<evidence type="ECO:0000256" key="2">
    <source>
        <dbReference type="ARBA" id="ARBA00023002"/>
    </source>
</evidence>
<dbReference type="InterPro" id="IPR050857">
    <property type="entry name" value="D-2-hydroxyacid_DH"/>
</dbReference>
<proteinExistence type="inferred from homology"/>
<dbReference type="GO" id="GO:0051287">
    <property type="term" value="F:NAD binding"/>
    <property type="evidence" value="ECO:0007669"/>
    <property type="project" value="InterPro"/>
</dbReference>
<dbReference type="Gene3D" id="3.40.50.720">
    <property type="entry name" value="NAD(P)-binding Rossmann-like Domain"/>
    <property type="match status" value="2"/>
</dbReference>
<name>A0A2T0WKQ4_9RHOB</name>
<keyword evidence="8" id="KW-1185">Reference proteome</keyword>
<evidence type="ECO:0000259" key="5">
    <source>
        <dbReference type="Pfam" id="PF00389"/>
    </source>
</evidence>
<dbReference type="InterPro" id="IPR006139">
    <property type="entry name" value="D-isomer_2_OHA_DH_cat_dom"/>
</dbReference>
<keyword evidence="2 4" id="KW-0560">Oxidoreductase</keyword>
<dbReference type="InterPro" id="IPR006140">
    <property type="entry name" value="D-isomer_DH_NAD-bd"/>
</dbReference>
<dbReference type="RefSeq" id="WP_245888557.1">
    <property type="nucleotide sequence ID" value="NZ_PVTQ01000010.1"/>
</dbReference>
<evidence type="ECO:0000313" key="8">
    <source>
        <dbReference type="Proteomes" id="UP000238392"/>
    </source>
</evidence>
<evidence type="ECO:0000259" key="6">
    <source>
        <dbReference type="Pfam" id="PF02826"/>
    </source>
</evidence>